<comment type="caution">
    <text evidence="2">The sequence shown here is derived from an EMBL/GenBank/DDBJ whole genome shotgun (WGS) entry which is preliminary data.</text>
</comment>
<dbReference type="Proteomes" id="UP001530377">
    <property type="component" value="Unassembled WGS sequence"/>
</dbReference>
<reference evidence="2 3" key="1">
    <citation type="submission" date="2024-10" db="EMBL/GenBank/DDBJ databases">
        <title>Updated reference genomes for cyclostephanoid diatoms.</title>
        <authorList>
            <person name="Roberts W.R."/>
            <person name="Alverson A.J."/>
        </authorList>
    </citation>
    <scope>NUCLEOTIDE SEQUENCE [LARGE SCALE GENOMIC DNA]</scope>
    <source>
        <strain evidence="2 3">AJA228-03</strain>
    </source>
</reference>
<evidence type="ECO:0000313" key="3">
    <source>
        <dbReference type="Proteomes" id="UP001530377"/>
    </source>
</evidence>
<keyword evidence="3" id="KW-1185">Reference proteome</keyword>
<keyword evidence="1" id="KW-0732">Signal</keyword>
<sequence>MIPALSPHAKALLCIIIANALVVDPATVAAFLIQRPSLHGPCGTWTSSSFYRAIETSTTTTSPRLFGNILGKDGADAKEGIRDVELVRINIPKGASSTANDVAFDSLSIMMREWAKSFVVDDLGDRTKNTGLTTPVEVVDLSSPGGEDEEEYGDAVKFSRVQLLFKKGKTGGRSAYEDKDDARYNKNEGEGRKDNVDALKEGGVEVRVEKMSSGDLRVIASRCEIEEGTMTKEMSEKVIIDSLGKAISAWRKEQAS</sequence>
<evidence type="ECO:0000256" key="1">
    <source>
        <dbReference type="SAM" id="SignalP"/>
    </source>
</evidence>
<gene>
    <name evidence="2" type="ORF">ACHAXA_004666</name>
</gene>
<name>A0ABD3R9W5_9STRA</name>
<protein>
    <submittedName>
        <fullName evidence="2">Uncharacterized protein</fullName>
    </submittedName>
</protein>
<accession>A0ABD3R9W5</accession>
<feature type="signal peptide" evidence="1">
    <location>
        <begin position="1"/>
        <end position="30"/>
    </location>
</feature>
<proteinExistence type="predicted"/>
<feature type="chain" id="PRO_5044849230" evidence="1">
    <location>
        <begin position="31"/>
        <end position="256"/>
    </location>
</feature>
<organism evidence="2 3">
    <name type="scientific">Cyclostephanos tholiformis</name>
    <dbReference type="NCBI Taxonomy" id="382380"/>
    <lineage>
        <taxon>Eukaryota</taxon>
        <taxon>Sar</taxon>
        <taxon>Stramenopiles</taxon>
        <taxon>Ochrophyta</taxon>
        <taxon>Bacillariophyta</taxon>
        <taxon>Coscinodiscophyceae</taxon>
        <taxon>Thalassiosirophycidae</taxon>
        <taxon>Stephanodiscales</taxon>
        <taxon>Stephanodiscaceae</taxon>
        <taxon>Cyclostephanos</taxon>
    </lineage>
</organism>
<dbReference type="EMBL" id="JALLPB020000434">
    <property type="protein sequence ID" value="KAL3809167.1"/>
    <property type="molecule type" value="Genomic_DNA"/>
</dbReference>
<dbReference type="AlphaFoldDB" id="A0ABD3R9W5"/>
<evidence type="ECO:0000313" key="2">
    <source>
        <dbReference type="EMBL" id="KAL3809167.1"/>
    </source>
</evidence>